<evidence type="ECO:0000256" key="11">
    <source>
        <dbReference type="PROSITE-ProRule" id="PRU00464"/>
    </source>
</evidence>
<evidence type="ECO:0000256" key="6">
    <source>
        <dbReference type="ARBA" id="ARBA00025241"/>
    </source>
</evidence>
<dbReference type="Gene3D" id="3.30.428.10">
    <property type="entry name" value="HIT-like"/>
    <property type="match status" value="1"/>
</dbReference>
<protein>
    <recommendedName>
        <fullName evidence="3 12">Bis(5'-adenosyl)-triphosphatase</fullName>
        <ecNumber evidence="2 12">3.6.1.29</ecNumber>
    </recommendedName>
</protein>
<evidence type="ECO:0000256" key="1">
    <source>
        <dbReference type="ARBA" id="ARBA00001936"/>
    </source>
</evidence>
<gene>
    <name evidence="14" type="ORF">WICMUC_002481</name>
</gene>
<dbReference type="PANTHER" id="PTHR46243:SF1">
    <property type="entry name" value="BIS(5'-ADENOSYL)-TRIPHOSPHATASE"/>
    <property type="match status" value="1"/>
</dbReference>
<evidence type="ECO:0000313" key="14">
    <source>
        <dbReference type="EMBL" id="KAH3675835.1"/>
    </source>
</evidence>
<name>A0A9P8PQH6_9ASCO</name>
<keyword evidence="15" id="KW-1185">Reference proteome</keyword>
<dbReference type="PROSITE" id="PS51084">
    <property type="entry name" value="HIT_2"/>
    <property type="match status" value="1"/>
</dbReference>
<evidence type="ECO:0000256" key="8">
    <source>
        <dbReference type="PIRSR" id="PIRSR639383-1"/>
    </source>
</evidence>
<dbReference type="PANTHER" id="PTHR46243">
    <property type="entry name" value="BIS(5'-ADENOSYL)-TRIPHOSPHATASE"/>
    <property type="match status" value="1"/>
</dbReference>
<dbReference type="EC" id="3.6.1.29" evidence="2 12"/>
<accession>A0A9P8PQH6</accession>
<dbReference type="InterPro" id="IPR036265">
    <property type="entry name" value="HIT-like_sf"/>
</dbReference>
<feature type="site" description="Important for induction of apoptosis" evidence="10">
    <location>
        <position position="101"/>
    </location>
</feature>
<dbReference type="Pfam" id="PF01230">
    <property type="entry name" value="HIT"/>
    <property type="match status" value="1"/>
</dbReference>
<dbReference type="InterPro" id="IPR039383">
    <property type="entry name" value="FHIT"/>
</dbReference>
<feature type="binding site" evidence="9">
    <location>
        <position position="86"/>
    </location>
    <ligand>
        <name>substrate</name>
    </ligand>
</feature>
<dbReference type="GO" id="GO:0047710">
    <property type="term" value="F:bis(5'-adenosyl)-triphosphatase activity"/>
    <property type="evidence" value="ECO:0007669"/>
    <property type="project" value="UniProtKB-UniRule"/>
</dbReference>
<dbReference type="Proteomes" id="UP000769528">
    <property type="component" value="Unassembled WGS sequence"/>
</dbReference>
<comment type="caution">
    <text evidence="14">The sequence shown here is derived from an EMBL/GenBank/DDBJ whole genome shotgun (WGS) entry which is preliminary data.</text>
</comment>
<dbReference type="EMBL" id="JAEUBF010000698">
    <property type="protein sequence ID" value="KAH3675835.1"/>
    <property type="molecule type" value="Genomic_DNA"/>
</dbReference>
<evidence type="ECO:0000256" key="4">
    <source>
        <dbReference type="ARBA" id="ARBA00022741"/>
    </source>
</evidence>
<dbReference type="OrthoDB" id="680339at2759"/>
<evidence type="ECO:0000256" key="7">
    <source>
        <dbReference type="ARBA" id="ARBA00047780"/>
    </source>
</evidence>
<evidence type="ECO:0000256" key="9">
    <source>
        <dbReference type="PIRSR" id="PIRSR639383-2"/>
    </source>
</evidence>
<dbReference type="FunFam" id="3.30.428.10:FF:000011">
    <property type="entry name" value="Fragile histidine triad"/>
    <property type="match status" value="1"/>
</dbReference>
<reference evidence="14" key="2">
    <citation type="submission" date="2021-01" db="EMBL/GenBank/DDBJ databases">
        <authorList>
            <person name="Schikora-Tamarit M.A."/>
        </authorList>
    </citation>
    <scope>NUCLEOTIDE SEQUENCE</scope>
    <source>
        <strain evidence="14">CBS6341</strain>
    </source>
</reference>
<comment type="catalytic activity">
    <reaction evidence="7 12">
        <text>P(1),P(3)-bis(5'-adenosyl) triphosphate + H2O = AMP + ADP + 2 H(+)</text>
        <dbReference type="Rhea" id="RHEA:13893"/>
        <dbReference type="ChEBI" id="CHEBI:15377"/>
        <dbReference type="ChEBI" id="CHEBI:15378"/>
        <dbReference type="ChEBI" id="CHEBI:58529"/>
        <dbReference type="ChEBI" id="CHEBI:456215"/>
        <dbReference type="ChEBI" id="CHEBI:456216"/>
        <dbReference type="EC" id="3.6.1.29"/>
    </reaction>
</comment>
<evidence type="ECO:0000256" key="10">
    <source>
        <dbReference type="PIRSR" id="PIRSR639383-3"/>
    </source>
</evidence>
<evidence type="ECO:0000256" key="12">
    <source>
        <dbReference type="RuleBase" id="RU366076"/>
    </source>
</evidence>
<feature type="active site" description="Tele-AMP-histidine intermediate" evidence="8">
    <location>
        <position position="84"/>
    </location>
</feature>
<evidence type="ECO:0000313" key="15">
    <source>
        <dbReference type="Proteomes" id="UP000769528"/>
    </source>
</evidence>
<proteinExistence type="predicted"/>
<dbReference type="CDD" id="cd01275">
    <property type="entry name" value="FHIT"/>
    <property type="match status" value="1"/>
</dbReference>
<keyword evidence="5 12" id="KW-0378">Hydrolase</keyword>
<dbReference type="SUPFAM" id="SSF54197">
    <property type="entry name" value="HIT-like"/>
    <property type="match status" value="1"/>
</dbReference>
<evidence type="ECO:0000256" key="3">
    <source>
        <dbReference type="ARBA" id="ARBA00014605"/>
    </source>
</evidence>
<keyword evidence="4 12" id="KW-0547">Nucleotide-binding</keyword>
<organism evidence="14 15">
    <name type="scientific">Wickerhamomyces mucosus</name>
    <dbReference type="NCBI Taxonomy" id="1378264"/>
    <lineage>
        <taxon>Eukaryota</taxon>
        <taxon>Fungi</taxon>
        <taxon>Dikarya</taxon>
        <taxon>Ascomycota</taxon>
        <taxon>Saccharomycotina</taxon>
        <taxon>Saccharomycetes</taxon>
        <taxon>Phaffomycetales</taxon>
        <taxon>Wickerhamomycetaceae</taxon>
        <taxon>Wickerhamomyces</taxon>
    </lineage>
</organism>
<feature type="domain" description="HIT" evidence="13">
    <location>
        <begin position="1"/>
        <end position="101"/>
    </location>
</feature>
<evidence type="ECO:0000259" key="13">
    <source>
        <dbReference type="PROSITE" id="PS51084"/>
    </source>
</evidence>
<dbReference type="InterPro" id="IPR051884">
    <property type="entry name" value="Bis(5'-adenosyl)-TPase_reg"/>
</dbReference>
<dbReference type="InterPro" id="IPR011146">
    <property type="entry name" value="HIT-like"/>
</dbReference>
<comment type="cofactor">
    <cofactor evidence="1 12">
        <name>Mn(2+)</name>
        <dbReference type="ChEBI" id="CHEBI:29035"/>
    </cofactor>
</comment>
<dbReference type="GO" id="GO:0000166">
    <property type="term" value="F:nucleotide binding"/>
    <property type="evidence" value="ECO:0007669"/>
    <property type="project" value="UniProtKB-KW"/>
</dbReference>
<dbReference type="AlphaFoldDB" id="A0A9P8PQH6"/>
<feature type="binding site" evidence="9">
    <location>
        <position position="71"/>
    </location>
    <ligand>
        <name>substrate</name>
    </ligand>
</feature>
<feature type="short sequence motif" description="Histidine triad motif" evidence="11">
    <location>
        <begin position="82"/>
        <end position="86"/>
    </location>
</feature>
<sequence length="164" mass="19465">MMIYKKSKYTYALVNLRPIVPGHVLVVPLRVVTRFKELTPEESIDYIETLQKVHKFIEYIYKADSLNIAIQDGPEAGQSIPHLHTHLIPRHKVNNIGDKIYGLLQDEKYDIDDSLKEFYARKLAYKENDFVVKPDESRFNRSQEDMEKETKWLTEELEKFYDEK</sequence>
<evidence type="ECO:0000256" key="5">
    <source>
        <dbReference type="ARBA" id="ARBA00022801"/>
    </source>
</evidence>
<evidence type="ECO:0000256" key="2">
    <source>
        <dbReference type="ARBA" id="ARBA00012377"/>
    </source>
</evidence>
<dbReference type="InterPro" id="IPR019808">
    <property type="entry name" value="Histidine_triad_CS"/>
</dbReference>
<feature type="binding site" evidence="9">
    <location>
        <position position="15"/>
    </location>
    <ligand>
        <name>substrate</name>
    </ligand>
</feature>
<dbReference type="PROSITE" id="PS00892">
    <property type="entry name" value="HIT_1"/>
    <property type="match status" value="1"/>
</dbReference>
<reference evidence="14" key="1">
    <citation type="journal article" date="2021" name="Open Biol.">
        <title>Shared evolutionary footprints suggest mitochondrial oxidative damage underlies multiple complex I losses in fungi.</title>
        <authorList>
            <person name="Schikora-Tamarit M.A."/>
            <person name="Marcet-Houben M."/>
            <person name="Nosek J."/>
            <person name="Gabaldon T."/>
        </authorList>
    </citation>
    <scope>NUCLEOTIDE SEQUENCE</scope>
    <source>
        <strain evidence="14">CBS6341</strain>
    </source>
</reference>
<comment type="function">
    <text evidence="6">Cleaves A-5'-PPP-5'A to yield AMP and ADP. Can cleave all dinucleoside polyphosphates, provided the phosphate chain contains at least 3 phosphates and that 1 of the 2 bases composing the nucleotide is a purine. Is most effective on dinucleoside triphosphates. Negatively regulates intracellular dinucleoside polyphosphate levels, which elevate following heat shock.</text>
</comment>